<comment type="caution">
    <text evidence="1">The sequence shown here is derived from an EMBL/GenBank/DDBJ whole genome shotgun (WGS) entry which is preliminary data.</text>
</comment>
<dbReference type="AlphaFoldDB" id="A0A955ECT9"/>
<sequence>FNLLFVGFYAIMVLKEFRSTVKKANSILEDASKVSHLVSNPAQILHGFTGALSEGIKTINSIKSLRGGGDDD</sequence>
<proteinExistence type="predicted"/>
<evidence type="ECO:0000313" key="1">
    <source>
        <dbReference type="EMBL" id="MCA9308216.1"/>
    </source>
</evidence>
<protein>
    <submittedName>
        <fullName evidence="1">Uncharacterized protein</fullName>
    </submittedName>
</protein>
<gene>
    <name evidence="1" type="ORF">KC980_01775</name>
</gene>
<name>A0A955ECT9_UNCKA</name>
<evidence type="ECO:0000313" key="2">
    <source>
        <dbReference type="Proteomes" id="UP000740557"/>
    </source>
</evidence>
<dbReference type="EMBL" id="JAGQNX010000050">
    <property type="protein sequence ID" value="MCA9308216.1"/>
    <property type="molecule type" value="Genomic_DNA"/>
</dbReference>
<dbReference type="Proteomes" id="UP000740557">
    <property type="component" value="Unassembled WGS sequence"/>
</dbReference>
<reference evidence="1" key="1">
    <citation type="submission" date="2020-04" db="EMBL/GenBank/DDBJ databases">
        <authorList>
            <person name="Zhang T."/>
        </authorList>
    </citation>
    <scope>NUCLEOTIDE SEQUENCE</scope>
    <source>
        <strain evidence="1">HKST-UBA79</strain>
    </source>
</reference>
<reference evidence="1" key="2">
    <citation type="journal article" date="2021" name="Microbiome">
        <title>Successional dynamics and alternative stable states in a saline activated sludge microbial community over 9 years.</title>
        <authorList>
            <person name="Wang Y."/>
            <person name="Ye J."/>
            <person name="Ju F."/>
            <person name="Liu L."/>
            <person name="Boyd J.A."/>
            <person name="Deng Y."/>
            <person name="Parks D.H."/>
            <person name="Jiang X."/>
            <person name="Yin X."/>
            <person name="Woodcroft B.J."/>
            <person name="Tyson G.W."/>
            <person name="Hugenholtz P."/>
            <person name="Polz M.F."/>
            <person name="Zhang T."/>
        </authorList>
    </citation>
    <scope>NUCLEOTIDE SEQUENCE</scope>
    <source>
        <strain evidence="1">HKST-UBA79</strain>
    </source>
</reference>
<feature type="non-terminal residue" evidence="1">
    <location>
        <position position="1"/>
    </location>
</feature>
<organism evidence="1 2">
    <name type="scientific">candidate division WWE3 bacterium</name>
    <dbReference type="NCBI Taxonomy" id="2053526"/>
    <lineage>
        <taxon>Bacteria</taxon>
        <taxon>Katanobacteria</taxon>
    </lineage>
</organism>
<accession>A0A955ECT9</accession>